<name>A0ABD6ER88_9BILA</name>
<proteinExistence type="predicted"/>
<dbReference type="EMBL" id="JBGFUD010003949">
    <property type="protein sequence ID" value="MFH4979202.1"/>
    <property type="molecule type" value="Genomic_DNA"/>
</dbReference>
<evidence type="ECO:0000313" key="2">
    <source>
        <dbReference type="EMBL" id="MFH4979202.1"/>
    </source>
</evidence>
<keyword evidence="1" id="KW-0812">Transmembrane</keyword>
<reference evidence="2 3" key="1">
    <citation type="submission" date="2024-08" db="EMBL/GenBank/DDBJ databases">
        <title>Gnathostoma spinigerum genome.</title>
        <authorList>
            <person name="Gonzalez-Bertolin B."/>
            <person name="Monzon S."/>
            <person name="Zaballos A."/>
            <person name="Jimenez P."/>
            <person name="Dekumyoy P."/>
            <person name="Varona S."/>
            <person name="Cuesta I."/>
            <person name="Sumanam S."/>
            <person name="Adisakwattana P."/>
            <person name="Gasser R.B."/>
            <person name="Hernandez-Gonzalez A."/>
            <person name="Young N.D."/>
            <person name="Perteguer M.J."/>
        </authorList>
    </citation>
    <scope>NUCLEOTIDE SEQUENCE [LARGE SCALE GENOMIC DNA]</scope>
    <source>
        <strain evidence="2">AL3</strain>
        <tissue evidence="2">Liver</tissue>
    </source>
</reference>
<comment type="caution">
    <text evidence="2">The sequence shown here is derived from an EMBL/GenBank/DDBJ whole genome shotgun (WGS) entry which is preliminary data.</text>
</comment>
<gene>
    <name evidence="2" type="ORF">AB6A40_005911</name>
</gene>
<sequence length="85" mass="9926">MKRFEDNGQCNEKISNWKLDAEEHGHNQRTMKRRDRRITNLGHFLTGFTIIIPLTARDLPKIFSNINQKQSAGNVDREANQQFDA</sequence>
<keyword evidence="3" id="KW-1185">Reference proteome</keyword>
<evidence type="ECO:0000256" key="1">
    <source>
        <dbReference type="SAM" id="Phobius"/>
    </source>
</evidence>
<organism evidence="2 3">
    <name type="scientific">Gnathostoma spinigerum</name>
    <dbReference type="NCBI Taxonomy" id="75299"/>
    <lineage>
        <taxon>Eukaryota</taxon>
        <taxon>Metazoa</taxon>
        <taxon>Ecdysozoa</taxon>
        <taxon>Nematoda</taxon>
        <taxon>Chromadorea</taxon>
        <taxon>Rhabditida</taxon>
        <taxon>Spirurina</taxon>
        <taxon>Gnathostomatomorpha</taxon>
        <taxon>Gnathostomatoidea</taxon>
        <taxon>Gnathostomatidae</taxon>
        <taxon>Gnathostoma</taxon>
    </lineage>
</organism>
<keyword evidence="1" id="KW-0472">Membrane</keyword>
<dbReference type="AlphaFoldDB" id="A0ABD6ER88"/>
<dbReference type="Proteomes" id="UP001608902">
    <property type="component" value="Unassembled WGS sequence"/>
</dbReference>
<keyword evidence="1" id="KW-1133">Transmembrane helix</keyword>
<evidence type="ECO:0000313" key="3">
    <source>
        <dbReference type="Proteomes" id="UP001608902"/>
    </source>
</evidence>
<accession>A0ABD6ER88</accession>
<protein>
    <submittedName>
        <fullName evidence="2">Uncharacterized protein</fullName>
    </submittedName>
</protein>
<feature type="transmembrane region" description="Helical" evidence="1">
    <location>
        <begin position="38"/>
        <end position="56"/>
    </location>
</feature>